<protein>
    <submittedName>
        <fullName evidence="3">Tetratricopeptide repeat protein</fullName>
    </submittedName>
</protein>
<accession>A0ABV7D277</accession>
<evidence type="ECO:0000313" key="3">
    <source>
        <dbReference type="EMBL" id="MFC3050995.1"/>
    </source>
</evidence>
<name>A0ABV7D277_9PROT</name>
<dbReference type="RefSeq" id="WP_194212220.1">
    <property type="nucleotide sequence ID" value="NZ_CP061205.1"/>
</dbReference>
<dbReference type="InterPro" id="IPR018704">
    <property type="entry name" value="SecYEG/CpoB_TPR"/>
</dbReference>
<organism evidence="3 4">
    <name type="scientific">Kordiimonas pumila</name>
    <dbReference type="NCBI Taxonomy" id="2161677"/>
    <lineage>
        <taxon>Bacteria</taxon>
        <taxon>Pseudomonadati</taxon>
        <taxon>Pseudomonadota</taxon>
        <taxon>Alphaproteobacteria</taxon>
        <taxon>Kordiimonadales</taxon>
        <taxon>Kordiimonadaceae</taxon>
        <taxon>Kordiimonas</taxon>
    </lineage>
</organism>
<keyword evidence="4" id="KW-1185">Reference proteome</keyword>
<sequence>MSDINPDLAAQEVDEDLRRDQLIALWKSYGKFIIAGAVGIALVVASNELYTAKIKSDEEANALAFDQAVEKSQSDGADVVTVWAETLPSLEGGYQTLAGLRLAQAKAASGDIDGAISSYDNISKQSGVDDALQDLAQFAAATLVGKDPIRQAEAISRLSVVAIKGKAWYFSAMEQLAFLTMKSGDSDTALSHFSILADDPETPPQIKTRAAQFRQMIEGKMSAPMKEPAPADAINNEGDSSES</sequence>
<evidence type="ECO:0000259" key="2">
    <source>
        <dbReference type="Pfam" id="PF09976"/>
    </source>
</evidence>
<evidence type="ECO:0000256" key="1">
    <source>
        <dbReference type="SAM" id="MobiDB-lite"/>
    </source>
</evidence>
<reference evidence="4" key="1">
    <citation type="journal article" date="2019" name="Int. J. Syst. Evol. Microbiol.">
        <title>The Global Catalogue of Microorganisms (GCM) 10K type strain sequencing project: providing services to taxonomists for standard genome sequencing and annotation.</title>
        <authorList>
            <consortium name="The Broad Institute Genomics Platform"/>
            <consortium name="The Broad Institute Genome Sequencing Center for Infectious Disease"/>
            <person name="Wu L."/>
            <person name="Ma J."/>
        </authorList>
    </citation>
    <scope>NUCLEOTIDE SEQUENCE [LARGE SCALE GENOMIC DNA]</scope>
    <source>
        <strain evidence="4">KCTC 62164</strain>
    </source>
</reference>
<proteinExistence type="predicted"/>
<feature type="domain" description="Ancillary SecYEG translocon subunit/Cell division coordinator CpoB TPR" evidence="2">
    <location>
        <begin position="26"/>
        <end position="144"/>
    </location>
</feature>
<evidence type="ECO:0000313" key="4">
    <source>
        <dbReference type="Proteomes" id="UP001595444"/>
    </source>
</evidence>
<comment type="caution">
    <text evidence="3">The sequence shown here is derived from an EMBL/GenBank/DDBJ whole genome shotgun (WGS) entry which is preliminary data.</text>
</comment>
<gene>
    <name evidence="3" type="ORF">ACFOKA_03645</name>
</gene>
<dbReference type="EMBL" id="JBHRSL010000002">
    <property type="protein sequence ID" value="MFC3050995.1"/>
    <property type="molecule type" value="Genomic_DNA"/>
</dbReference>
<feature type="region of interest" description="Disordered" evidence="1">
    <location>
        <begin position="221"/>
        <end position="243"/>
    </location>
</feature>
<dbReference type="Pfam" id="PF09976">
    <property type="entry name" value="TPR_21"/>
    <property type="match status" value="1"/>
</dbReference>
<dbReference type="Proteomes" id="UP001595444">
    <property type="component" value="Unassembled WGS sequence"/>
</dbReference>